<evidence type="ECO:0000256" key="4">
    <source>
        <dbReference type="ARBA" id="ARBA00023315"/>
    </source>
</evidence>
<dbReference type="InterPro" id="IPR001451">
    <property type="entry name" value="Hexapep"/>
</dbReference>
<dbReference type="InterPro" id="IPR011004">
    <property type="entry name" value="Trimer_LpxA-like_sf"/>
</dbReference>
<dbReference type="Pfam" id="PF00132">
    <property type="entry name" value="Hexapep"/>
    <property type="match status" value="1"/>
</dbReference>
<dbReference type="PROSITE" id="PS00101">
    <property type="entry name" value="HEXAPEP_TRANSFERASES"/>
    <property type="match status" value="1"/>
</dbReference>
<evidence type="ECO:0000256" key="2">
    <source>
        <dbReference type="ARBA" id="ARBA00022679"/>
    </source>
</evidence>
<reference evidence="5" key="1">
    <citation type="journal article" date="2002" name="Infect. Immun.">
        <title>Comparative and genetic analyses of the putative Vibrio cholerae lipopolysaccharide core oligosaccharide biosynthesis (wav) gene cluster.</title>
        <authorList>
            <person name="Nesper J."/>
            <person name="Kraiss A."/>
            <person name="Schild S."/>
            <person name="Blass J."/>
            <person name="Klose K.E."/>
            <person name="Bockemuhl J."/>
            <person name="Reidl J."/>
        </authorList>
    </citation>
    <scope>NUCLEOTIDE SEQUENCE</scope>
    <source>
        <strain evidence="5">V209</strain>
    </source>
</reference>
<dbReference type="EMBL" id="AF443847">
    <property type="protein sequence ID" value="AAL77347.1"/>
    <property type="molecule type" value="Genomic_DNA"/>
</dbReference>
<dbReference type="PANTHER" id="PTHR43300">
    <property type="entry name" value="ACETYLTRANSFERASE"/>
    <property type="match status" value="1"/>
</dbReference>
<dbReference type="SUPFAM" id="SSF51161">
    <property type="entry name" value="Trimeric LpxA-like enzymes"/>
    <property type="match status" value="1"/>
</dbReference>
<dbReference type="InterPro" id="IPR018357">
    <property type="entry name" value="Hexapep_transf_CS"/>
</dbReference>
<keyword evidence="4" id="KW-0012">Acyltransferase</keyword>
<evidence type="ECO:0000256" key="1">
    <source>
        <dbReference type="ARBA" id="ARBA00007274"/>
    </source>
</evidence>
<organism evidence="5">
    <name type="scientific">Vibrio cholerae</name>
    <dbReference type="NCBI Taxonomy" id="666"/>
    <lineage>
        <taxon>Bacteria</taxon>
        <taxon>Pseudomonadati</taxon>
        <taxon>Pseudomonadota</taxon>
        <taxon>Gammaproteobacteria</taxon>
        <taxon>Vibrionales</taxon>
        <taxon>Vibrionaceae</taxon>
        <taxon>Vibrio</taxon>
    </lineage>
</organism>
<proteinExistence type="inferred from homology"/>
<name>Q8RJL6_VIBCL</name>
<sequence>MKTQKRFLTVNELIQLKKSHITLKKWFKKAYKIAEPLAIEPHTHFSISRNHLWQMGAFSYSHSALPVDSIVGRYCSISGGLKIIGTEHPLHTFTTSPLTYEYDFLGWCAPPFALKPLKTAERLVIGNDVWIGQNVSLKAGIKIADGAVIAANAVVTKDVPPYAVVGGIPAKVIKYRFSESEICQFLELKWWNYHYKDFVGMDLNFSGAQLCDYFGQQLPKLKPYTPEKIHLSS</sequence>
<comment type="similarity">
    <text evidence="1">Belongs to the transferase hexapeptide repeat family.</text>
</comment>
<dbReference type="CDD" id="cd03349">
    <property type="entry name" value="LbH_XAT"/>
    <property type="match status" value="1"/>
</dbReference>
<keyword evidence="2 5" id="KW-0808">Transferase</keyword>
<dbReference type="InterPro" id="IPR050179">
    <property type="entry name" value="Trans_hexapeptide_repeat"/>
</dbReference>
<keyword evidence="3" id="KW-0677">Repeat</keyword>
<accession>Q8RJL6</accession>
<dbReference type="GO" id="GO:0016746">
    <property type="term" value="F:acyltransferase activity"/>
    <property type="evidence" value="ECO:0007669"/>
    <property type="project" value="UniProtKB-KW"/>
</dbReference>
<dbReference type="Gene3D" id="2.160.10.10">
    <property type="entry name" value="Hexapeptide repeat proteins"/>
    <property type="match status" value="1"/>
</dbReference>
<evidence type="ECO:0000313" key="5">
    <source>
        <dbReference type="EMBL" id="AAL77347.1"/>
    </source>
</evidence>
<dbReference type="PANTHER" id="PTHR43300:SF11">
    <property type="entry name" value="ACETYLTRANSFERASE RV3034C-RELATED"/>
    <property type="match status" value="1"/>
</dbReference>
<gene>
    <name evidence="5" type="primary">wavO</name>
</gene>
<protein>
    <submittedName>
        <fullName evidence="5">Putative O-acetyltransferase WavO</fullName>
    </submittedName>
</protein>
<evidence type="ECO:0000256" key="3">
    <source>
        <dbReference type="ARBA" id="ARBA00022737"/>
    </source>
</evidence>
<dbReference type="AlphaFoldDB" id="Q8RJL6"/>